<organism evidence="3 4">
    <name type="scientific">Rubus argutus</name>
    <name type="common">Southern blackberry</name>
    <dbReference type="NCBI Taxonomy" id="59490"/>
    <lineage>
        <taxon>Eukaryota</taxon>
        <taxon>Viridiplantae</taxon>
        <taxon>Streptophyta</taxon>
        <taxon>Embryophyta</taxon>
        <taxon>Tracheophyta</taxon>
        <taxon>Spermatophyta</taxon>
        <taxon>Magnoliopsida</taxon>
        <taxon>eudicotyledons</taxon>
        <taxon>Gunneridae</taxon>
        <taxon>Pentapetalae</taxon>
        <taxon>rosids</taxon>
        <taxon>fabids</taxon>
        <taxon>Rosales</taxon>
        <taxon>Rosaceae</taxon>
        <taxon>Rosoideae</taxon>
        <taxon>Rosoideae incertae sedis</taxon>
        <taxon>Rubus</taxon>
    </lineage>
</organism>
<keyword evidence="4" id="KW-1185">Reference proteome</keyword>
<dbReference type="SUPFAM" id="SSF140383">
    <property type="entry name" value="BSD domain-like"/>
    <property type="match status" value="1"/>
</dbReference>
<dbReference type="SMART" id="SM00751">
    <property type="entry name" value="BSD"/>
    <property type="match status" value="1"/>
</dbReference>
<dbReference type="PROSITE" id="PS50858">
    <property type="entry name" value="BSD"/>
    <property type="match status" value="1"/>
</dbReference>
<evidence type="ECO:0000256" key="1">
    <source>
        <dbReference type="SAM" id="MobiDB-lite"/>
    </source>
</evidence>
<feature type="compositionally biased region" description="Acidic residues" evidence="1">
    <location>
        <begin position="455"/>
        <end position="465"/>
    </location>
</feature>
<feature type="compositionally biased region" description="Basic and acidic residues" evidence="1">
    <location>
        <begin position="424"/>
        <end position="437"/>
    </location>
</feature>
<dbReference type="Proteomes" id="UP001457282">
    <property type="component" value="Unassembled WGS sequence"/>
</dbReference>
<reference evidence="3 4" key="1">
    <citation type="journal article" date="2023" name="G3 (Bethesda)">
        <title>A chromosome-length genome assembly and annotation of blackberry (Rubus argutus, cv. 'Hillquist').</title>
        <authorList>
            <person name="Bruna T."/>
            <person name="Aryal R."/>
            <person name="Dudchenko O."/>
            <person name="Sargent D.J."/>
            <person name="Mead D."/>
            <person name="Buti M."/>
            <person name="Cavallini A."/>
            <person name="Hytonen T."/>
            <person name="Andres J."/>
            <person name="Pham M."/>
            <person name="Weisz D."/>
            <person name="Mascagni F."/>
            <person name="Usai G."/>
            <person name="Natali L."/>
            <person name="Bassil N."/>
            <person name="Fernandez G.E."/>
            <person name="Lomsadze A."/>
            <person name="Armour M."/>
            <person name="Olukolu B."/>
            <person name="Poorten T."/>
            <person name="Britton C."/>
            <person name="Davik J."/>
            <person name="Ashrafi H."/>
            <person name="Aiden E.L."/>
            <person name="Borodovsky M."/>
            <person name="Worthington M."/>
        </authorList>
    </citation>
    <scope>NUCLEOTIDE SEQUENCE [LARGE SCALE GENOMIC DNA]</scope>
    <source>
        <strain evidence="3">PI 553951</strain>
    </source>
</reference>
<dbReference type="PANTHER" id="PTHR31923">
    <property type="entry name" value="BSD DOMAIN-CONTAINING PROTEIN"/>
    <property type="match status" value="1"/>
</dbReference>
<name>A0AAW1YKK5_RUBAR</name>
<dbReference type="EMBL" id="JBEDUW010000001">
    <property type="protein sequence ID" value="KAK9949189.1"/>
    <property type="molecule type" value="Genomic_DNA"/>
</dbReference>
<feature type="compositionally biased region" description="Polar residues" evidence="1">
    <location>
        <begin position="333"/>
        <end position="345"/>
    </location>
</feature>
<evidence type="ECO:0000313" key="3">
    <source>
        <dbReference type="EMBL" id="KAK9949189.1"/>
    </source>
</evidence>
<dbReference type="InterPro" id="IPR005607">
    <property type="entry name" value="BSD_dom"/>
</dbReference>
<gene>
    <name evidence="3" type="ORF">M0R45_004723</name>
</gene>
<feature type="region of interest" description="Disordered" evidence="1">
    <location>
        <begin position="246"/>
        <end position="465"/>
    </location>
</feature>
<sequence>MSWLAKSIANSLKLDDDEDDYENPNSSATNPNPNANAADPNSNPPQSDSPSSDPPTPSARGGVKGDLSELTKTLSRQFWGVASFLAPPPDPAPAKPSEPEPSEEDVIAGIRSDFAEIGGKFKSGISKLSSNMAVSEFTKIASNLLQFGSEEEAEAAGACSRCDSGEDSDDFELSDVQQEHALAVERLAPALAALRMELCPEHMSEAHFWMIYFVLLHPRLNKHDAELLSTPKIVEARAMLSHELKKGNIGNPESDPSASNPVHSKGVTDSPKEQHLSVPPSAQSDLVPPQASTMRSDPLPATADVETEKHPVQSSEIQIIDKPVIEEGPVKQTKYTLPPSNSSSKVLDDKYEDDADDWLKEESEMDGDGVGGTSIPIENDEDVSFSDLEDDDGEVPSGYKKATSGSDSSAKDSRDWVQLSRSSPDSDKDINSVERSHAGSAQVSSRNPETKESNDWLDVDDIDVI</sequence>
<feature type="region of interest" description="Disordered" evidence="1">
    <location>
        <begin position="1"/>
        <end position="69"/>
    </location>
</feature>
<dbReference type="Gene3D" id="1.10.3970.10">
    <property type="entry name" value="BSD domain"/>
    <property type="match status" value="1"/>
</dbReference>
<feature type="compositionally biased region" description="Polar residues" evidence="1">
    <location>
        <begin position="280"/>
        <end position="295"/>
    </location>
</feature>
<protein>
    <recommendedName>
        <fullName evidence="2">BSD domain-containing protein</fullName>
    </recommendedName>
</protein>
<dbReference type="PANTHER" id="PTHR31923:SF4">
    <property type="entry name" value="BSD DOMAIN-CONTAINING PROTEIN"/>
    <property type="match status" value="1"/>
</dbReference>
<feature type="compositionally biased region" description="Low complexity" evidence="1">
    <location>
        <begin position="23"/>
        <end position="51"/>
    </location>
</feature>
<evidence type="ECO:0000313" key="4">
    <source>
        <dbReference type="Proteomes" id="UP001457282"/>
    </source>
</evidence>
<comment type="caution">
    <text evidence="3">The sequence shown here is derived from an EMBL/GenBank/DDBJ whole genome shotgun (WGS) entry which is preliminary data.</text>
</comment>
<dbReference type="InterPro" id="IPR035925">
    <property type="entry name" value="BSD_dom_sf"/>
</dbReference>
<feature type="domain" description="BSD" evidence="2">
    <location>
        <begin position="168"/>
        <end position="220"/>
    </location>
</feature>
<dbReference type="Pfam" id="PF03909">
    <property type="entry name" value="BSD"/>
    <property type="match status" value="1"/>
</dbReference>
<accession>A0AAW1YKK5</accession>
<feature type="compositionally biased region" description="Pro residues" evidence="1">
    <location>
        <begin position="86"/>
        <end position="96"/>
    </location>
</feature>
<dbReference type="AlphaFoldDB" id="A0AAW1YKK5"/>
<proteinExistence type="predicted"/>
<feature type="compositionally biased region" description="Acidic residues" evidence="1">
    <location>
        <begin position="378"/>
        <end position="394"/>
    </location>
</feature>
<feature type="region of interest" description="Disordered" evidence="1">
    <location>
        <begin position="83"/>
        <end position="104"/>
    </location>
</feature>
<evidence type="ECO:0000259" key="2">
    <source>
        <dbReference type="PROSITE" id="PS50858"/>
    </source>
</evidence>